<keyword evidence="3" id="KW-1185">Reference proteome</keyword>
<dbReference type="Proteomes" id="UP000015346">
    <property type="component" value="Unassembled WGS sequence"/>
</dbReference>
<evidence type="ECO:0000313" key="2">
    <source>
        <dbReference type="EMBL" id="EPX83402.1"/>
    </source>
</evidence>
<dbReference type="AlphaFoldDB" id="S9QUZ1"/>
<dbReference type="HOGENOM" id="CLU_1833731_0_0_5"/>
<dbReference type="EMBL" id="AOLV01000032">
    <property type="protein sequence ID" value="EPX83402.1"/>
    <property type="molecule type" value="Genomic_DNA"/>
</dbReference>
<reference evidence="2 3" key="1">
    <citation type="journal article" date="2013" name="Stand. Genomic Sci.">
        <title>Genome sequence of the reddish-pigmented Rubellimicrobium thermophilum type strain (DSM 16684(T)), a member of the Roseobacter clade.</title>
        <authorList>
            <person name="Fiebig A."/>
            <person name="Riedel T."/>
            <person name="Gronow S."/>
            <person name="Petersen J."/>
            <person name="Klenk H.P."/>
            <person name="Goker M."/>
        </authorList>
    </citation>
    <scope>NUCLEOTIDE SEQUENCE [LARGE SCALE GENOMIC DNA]</scope>
    <source>
        <strain evidence="2 3">DSM 16684</strain>
    </source>
</reference>
<gene>
    <name evidence="2" type="ORF">ruthe_02695</name>
</gene>
<feature type="compositionally biased region" description="Basic and acidic residues" evidence="1">
    <location>
        <begin position="127"/>
        <end position="140"/>
    </location>
</feature>
<name>S9QUZ1_9RHOB</name>
<evidence type="ECO:0000313" key="3">
    <source>
        <dbReference type="Proteomes" id="UP000015346"/>
    </source>
</evidence>
<protein>
    <submittedName>
        <fullName evidence="2">Uncharacterized protein</fullName>
    </submittedName>
</protein>
<accession>S9QUZ1</accession>
<proteinExistence type="predicted"/>
<comment type="caution">
    <text evidence="2">The sequence shown here is derived from an EMBL/GenBank/DDBJ whole genome shotgun (WGS) entry which is preliminary data.</text>
</comment>
<sequence>MVDGSLRPIARFVTDPPPIRFTEPEDIRHEGARLHHYAIREDESFALKRGTPSASALKDRYTDHYYRMRNRNDVTDRTALAFAGRFDPVWQAAMALPGVRHLHHLCCLDYVERLCRHQGRNPAADPRWQHHRAEADRAAP</sequence>
<organism evidence="2 3">
    <name type="scientific">Rubellimicrobium thermophilum DSM 16684</name>
    <dbReference type="NCBI Taxonomy" id="1123069"/>
    <lineage>
        <taxon>Bacteria</taxon>
        <taxon>Pseudomonadati</taxon>
        <taxon>Pseudomonadota</taxon>
        <taxon>Alphaproteobacteria</taxon>
        <taxon>Rhodobacterales</taxon>
        <taxon>Roseobacteraceae</taxon>
        <taxon>Rubellimicrobium</taxon>
    </lineage>
</organism>
<feature type="region of interest" description="Disordered" evidence="1">
    <location>
        <begin position="121"/>
        <end position="140"/>
    </location>
</feature>
<dbReference type="STRING" id="1123069.ruthe_02695"/>
<evidence type="ECO:0000256" key="1">
    <source>
        <dbReference type="SAM" id="MobiDB-lite"/>
    </source>
</evidence>